<dbReference type="SMART" id="SM00198">
    <property type="entry name" value="SCP"/>
    <property type="match status" value="1"/>
</dbReference>
<feature type="compositionally biased region" description="Low complexity" evidence="1">
    <location>
        <begin position="241"/>
        <end position="284"/>
    </location>
</feature>
<dbReference type="AlphaFoldDB" id="A0A436ZNP1"/>
<dbReference type="Gene3D" id="3.40.33.10">
    <property type="entry name" value="CAP"/>
    <property type="match status" value="1"/>
</dbReference>
<dbReference type="Pfam" id="PF00188">
    <property type="entry name" value="CAP"/>
    <property type="match status" value="1"/>
</dbReference>
<dbReference type="PROSITE" id="PS01010">
    <property type="entry name" value="CRISP_2"/>
    <property type="match status" value="1"/>
</dbReference>
<dbReference type="VEuPathDB" id="FungiDB:DFL_008360"/>
<sequence length="372" mass="41063">MKVSAIISALTAGTAILAAPVEKSLEGVLVGEPIEIQSSSFQFTEEMVKRSAPPGNYYQQPSNPVSYRPPADTSSFLPESQYRDAMLKVHNNCREAHGVPALKWSQDMVNYAQTNTPTCAFAHTRTLGRDGIGENILYGPGSPESMVQTMWYDKELKLYNFARQGFAMSTGHMTQMVWKATTEVGCAVKKCPQGTYVKCNYRRPGNVSGQFESNVPAPRSAVKNVPSPNYGAPTAPKNNYNTPASKNNNTPAPKNNYNTPVPNNNGYYQTNNNGYYQTNNGYYYRPQSNGNANGGSTPRPNNGNTQNRRPITYTYTYTYRPSNSNNRGPKSNNVSGQNRNAGNGYNRVQSKPTPQYYGSYYGKRSSSEAKVE</sequence>
<accession>A0A436ZNP1</accession>
<evidence type="ECO:0000313" key="3">
    <source>
        <dbReference type="EMBL" id="RVD80463.1"/>
    </source>
</evidence>
<evidence type="ECO:0000259" key="2">
    <source>
        <dbReference type="SMART" id="SM00198"/>
    </source>
</evidence>
<dbReference type="InterPro" id="IPR035940">
    <property type="entry name" value="CAP_sf"/>
</dbReference>
<dbReference type="GO" id="GO:0005576">
    <property type="term" value="C:extracellular region"/>
    <property type="evidence" value="ECO:0007669"/>
    <property type="project" value="InterPro"/>
</dbReference>
<dbReference type="Proteomes" id="UP000283090">
    <property type="component" value="Unassembled WGS sequence"/>
</dbReference>
<dbReference type="RefSeq" id="XP_067486007.1">
    <property type="nucleotide sequence ID" value="XM_067638082.1"/>
</dbReference>
<evidence type="ECO:0000313" key="4">
    <source>
        <dbReference type="Proteomes" id="UP000283090"/>
    </source>
</evidence>
<feature type="domain" description="SCP" evidence="2">
    <location>
        <begin position="81"/>
        <end position="209"/>
    </location>
</feature>
<name>A0A436ZNP1_ARTFL</name>
<gene>
    <name evidence="3" type="ORF">DFL_008360</name>
</gene>
<feature type="compositionally biased region" description="Polar residues" evidence="1">
    <location>
        <begin position="320"/>
        <end position="353"/>
    </location>
</feature>
<dbReference type="EMBL" id="SAEB01000012">
    <property type="protein sequence ID" value="RVD80463.1"/>
    <property type="molecule type" value="Genomic_DNA"/>
</dbReference>
<dbReference type="PANTHER" id="PTHR10334">
    <property type="entry name" value="CYSTEINE-RICH SECRETORY PROTEIN-RELATED"/>
    <property type="match status" value="1"/>
</dbReference>
<evidence type="ECO:0000256" key="1">
    <source>
        <dbReference type="SAM" id="MobiDB-lite"/>
    </source>
</evidence>
<feature type="compositionally biased region" description="Polar residues" evidence="1">
    <location>
        <begin position="286"/>
        <end position="309"/>
    </location>
</feature>
<dbReference type="InterPro" id="IPR001283">
    <property type="entry name" value="CRISP-related"/>
</dbReference>
<dbReference type="GeneID" id="93590671"/>
<dbReference type="InterPro" id="IPR014044">
    <property type="entry name" value="CAP_dom"/>
</dbReference>
<organism evidence="3 4">
    <name type="scientific">Arthrobotrys flagrans</name>
    <name type="common">Nematode-trapping fungus</name>
    <name type="synonym">Trichothecium flagrans</name>
    <dbReference type="NCBI Taxonomy" id="97331"/>
    <lineage>
        <taxon>Eukaryota</taxon>
        <taxon>Fungi</taxon>
        <taxon>Dikarya</taxon>
        <taxon>Ascomycota</taxon>
        <taxon>Pezizomycotina</taxon>
        <taxon>Orbiliomycetes</taxon>
        <taxon>Orbiliales</taxon>
        <taxon>Orbiliaceae</taxon>
        <taxon>Arthrobotrys</taxon>
    </lineage>
</organism>
<dbReference type="SUPFAM" id="SSF55797">
    <property type="entry name" value="PR-1-like"/>
    <property type="match status" value="1"/>
</dbReference>
<feature type="region of interest" description="Disordered" evidence="1">
    <location>
        <begin position="208"/>
        <end position="372"/>
    </location>
</feature>
<reference evidence="3 4" key="1">
    <citation type="submission" date="2019-01" db="EMBL/GenBank/DDBJ databases">
        <title>Intercellular communication is required for trap formation in the nematode-trapping fungus Duddingtonia flagrans.</title>
        <authorList>
            <person name="Youssar L."/>
            <person name="Wernet V."/>
            <person name="Hensel N."/>
            <person name="Hildebrandt H.-G."/>
            <person name="Fischer R."/>
        </authorList>
    </citation>
    <scope>NUCLEOTIDE SEQUENCE [LARGE SCALE GENOMIC DNA]</scope>
    <source>
        <strain evidence="3 4">CBS H-5679</strain>
    </source>
</reference>
<dbReference type="STRING" id="97331.A0A436ZNP1"/>
<dbReference type="PRINTS" id="PR00837">
    <property type="entry name" value="V5TPXLIKE"/>
</dbReference>
<proteinExistence type="predicted"/>
<protein>
    <recommendedName>
        <fullName evidence="2">SCP domain-containing protein</fullName>
    </recommendedName>
</protein>
<comment type="caution">
    <text evidence="3">The sequence shown here is derived from an EMBL/GenBank/DDBJ whole genome shotgun (WGS) entry which is preliminary data.</text>
</comment>
<dbReference type="InterPro" id="IPR018244">
    <property type="entry name" value="Allrgn_V5/Tpx1_CS"/>
</dbReference>
<feature type="region of interest" description="Disordered" evidence="1">
    <location>
        <begin position="52"/>
        <end position="74"/>
    </location>
</feature>
<keyword evidence="4" id="KW-1185">Reference proteome</keyword>
<dbReference type="OrthoDB" id="337038at2759"/>